<evidence type="ECO:0000256" key="6">
    <source>
        <dbReference type="PIRNR" id="PIRNR000183"/>
    </source>
</evidence>
<comment type="similarity">
    <text evidence="2 6">Belongs to the AlaDH/PNT family.</text>
</comment>
<keyword evidence="5 6" id="KW-0520">NAD</keyword>
<feature type="binding site" evidence="9">
    <location>
        <position position="133"/>
    </location>
    <ligand>
        <name>NAD(+)</name>
        <dbReference type="ChEBI" id="CHEBI:57540"/>
    </ligand>
</feature>
<dbReference type="PIRSF" id="PIRSF000183">
    <property type="entry name" value="Alanine_dh"/>
    <property type="match status" value="1"/>
</dbReference>
<dbReference type="EC" id="1.4.1.1" evidence="3 6"/>
<evidence type="ECO:0000256" key="4">
    <source>
        <dbReference type="ARBA" id="ARBA00023002"/>
    </source>
</evidence>
<evidence type="ECO:0000256" key="5">
    <source>
        <dbReference type="ARBA" id="ARBA00023027"/>
    </source>
</evidence>
<dbReference type="PANTHER" id="PTHR42795:SF1">
    <property type="entry name" value="ALANINE DEHYDROGENASE"/>
    <property type="match status" value="1"/>
</dbReference>
<organism evidence="11 12">
    <name type="scientific">Vagococcus zengguangii</name>
    <dbReference type="NCBI Taxonomy" id="2571750"/>
    <lineage>
        <taxon>Bacteria</taxon>
        <taxon>Bacillati</taxon>
        <taxon>Bacillota</taxon>
        <taxon>Bacilli</taxon>
        <taxon>Lactobacillales</taxon>
        <taxon>Enterococcaceae</taxon>
        <taxon>Vagococcus</taxon>
    </lineage>
</organism>
<proteinExistence type="inferred from homology"/>
<comment type="pathway">
    <text evidence="1">Amino-acid degradation; L-alanine degradation via dehydrogenase pathway; NH(3) and pyruvate from L-alanine: step 1/1.</text>
</comment>
<feature type="binding site" evidence="9">
    <location>
        <position position="219"/>
    </location>
    <ligand>
        <name>NAD(+)</name>
        <dbReference type="ChEBI" id="CHEBI:57540"/>
    </ligand>
</feature>
<name>A0A4D7CTI0_9ENTE</name>
<feature type="binding site" evidence="9">
    <location>
        <begin position="266"/>
        <end position="269"/>
    </location>
    <ligand>
        <name>NAD(+)</name>
        <dbReference type="ChEBI" id="CHEBI:57540"/>
    </ligand>
</feature>
<feature type="active site" description="Proton donor/acceptor" evidence="7">
    <location>
        <position position="269"/>
    </location>
</feature>
<dbReference type="FunFam" id="3.40.50.720:FF:000049">
    <property type="entry name" value="Alanine dehydrogenase"/>
    <property type="match status" value="1"/>
</dbReference>
<keyword evidence="10" id="KW-0460">Magnesium</keyword>
<dbReference type="OrthoDB" id="9804592at2"/>
<dbReference type="GO" id="GO:0000286">
    <property type="term" value="F:alanine dehydrogenase activity"/>
    <property type="evidence" value="ECO:0007669"/>
    <property type="project" value="UniProtKB-UniRule"/>
</dbReference>
<dbReference type="SMART" id="SM01002">
    <property type="entry name" value="AlaDh_PNT_C"/>
    <property type="match status" value="1"/>
</dbReference>
<dbReference type="GO" id="GO:0005886">
    <property type="term" value="C:plasma membrane"/>
    <property type="evidence" value="ECO:0007669"/>
    <property type="project" value="TreeGrafter"/>
</dbReference>
<evidence type="ECO:0000313" key="11">
    <source>
        <dbReference type="EMBL" id="QCI87288.1"/>
    </source>
</evidence>
<dbReference type="PANTHER" id="PTHR42795">
    <property type="entry name" value="ALANINE DEHYDROGENASE"/>
    <property type="match status" value="1"/>
</dbReference>
<dbReference type="GO" id="GO:0042853">
    <property type="term" value="P:L-alanine catabolic process"/>
    <property type="evidence" value="ECO:0007669"/>
    <property type="project" value="InterPro"/>
</dbReference>
<sequence length="370" mass="39463">MRIGIPKEVKDQEGRVAITPAGVMTLVQHGHEVVIEQSAGLQSGFTDEEYQMVGANISEDVADVWASDTVMKVKEPIASEYQYFRENLILFTYLHLAPVKELTDALINAGVIAIAYETVQLANGSLPLLTPMSEIAGRMSVQLGGQFLQKFYGGSGILLSGVPGVERGKVTIIGGGVSGVNAAKMAVGLGAQVTILDVNPQRLGELDDLFGNSIQTLISNPFTIEQSVLSADLVIGAVLIPGRKAPKLVSEDLVKRMKPGSVIVDVAIDQGGIFETSDHVTTHENPTFIKHDVIHYSVANMPGAVPRTSTFALTNSTLPYAVEIADKGVMKAIRENQALANGVSTLAYHLTDAGVANDQARDYTPLDELI</sequence>
<feature type="binding site" evidence="9">
    <location>
        <begin position="298"/>
        <end position="301"/>
    </location>
    <ligand>
        <name>NAD(+)</name>
        <dbReference type="ChEBI" id="CHEBI:57540"/>
    </ligand>
</feature>
<evidence type="ECO:0000313" key="12">
    <source>
        <dbReference type="Proteomes" id="UP000298615"/>
    </source>
</evidence>
<dbReference type="InterPro" id="IPR007698">
    <property type="entry name" value="AlaDH/PNT_NAD(H)-bd"/>
</dbReference>
<dbReference type="Pfam" id="PF01262">
    <property type="entry name" value="AlaDh_PNT_C"/>
    <property type="match status" value="1"/>
</dbReference>
<comment type="catalytic activity">
    <reaction evidence="6">
        <text>L-alanine + NAD(+) + H2O = pyruvate + NH4(+) + NADH + H(+)</text>
        <dbReference type="Rhea" id="RHEA:18405"/>
        <dbReference type="ChEBI" id="CHEBI:15361"/>
        <dbReference type="ChEBI" id="CHEBI:15377"/>
        <dbReference type="ChEBI" id="CHEBI:15378"/>
        <dbReference type="ChEBI" id="CHEBI:28938"/>
        <dbReference type="ChEBI" id="CHEBI:57540"/>
        <dbReference type="ChEBI" id="CHEBI:57945"/>
        <dbReference type="ChEBI" id="CHEBI:57972"/>
        <dbReference type="EC" id="1.4.1.1"/>
    </reaction>
</comment>
<reference evidence="11 12" key="1">
    <citation type="submission" date="2019-04" db="EMBL/GenBank/DDBJ databases">
        <title>Vagococcus sp. nov., isolated from faeces of yaks (Bos grunniens).</title>
        <authorList>
            <person name="Ge Y."/>
        </authorList>
    </citation>
    <scope>NUCLEOTIDE SEQUENCE [LARGE SCALE GENOMIC DNA]</scope>
    <source>
        <strain evidence="11 12">MN-17</strain>
    </source>
</reference>
<evidence type="ECO:0000256" key="8">
    <source>
        <dbReference type="PIRSR" id="PIRSR000183-2"/>
    </source>
</evidence>
<evidence type="ECO:0000256" key="2">
    <source>
        <dbReference type="ARBA" id="ARBA00005689"/>
    </source>
</evidence>
<dbReference type="InterPro" id="IPR008141">
    <property type="entry name" value="Ala_DH"/>
</dbReference>
<protein>
    <recommendedName>
        <fullName evidence="3 6">Alanine dehydrogenase</fullName>
        <ecNumber evidence="3 6">1.4.1.1</ecNumber>
    </recommendedName>
</protein>
<evidence type="ECO:0000256" key="7">
    <source>
        <dbReference type="PIRSR" id="PIRSR000183-1"/>
    </source>
</evidence>
<dbReference type="SMART" id="SM01003">
    <property type="entry name" value="AlaDh_PNT_N"/>
    <property type="match status" value="1"/>
</dbReference>
<feature type="binding site" evidence="8">
    <location>
        <position position="15"/>
    </location>
    <ligand>
        <name>substrate</name>
    </ligand>
</feature>
<dbReference type="SUPFAM" id="SSF52283">
    <property type="entry name" value="Formate/glycerate dehydrogenase catalytic domain-like"/>
    <property type="match status" value="1"/>
</dbReference>
<feature type="active site" description="Proton donor/acceptor" evidence="7">
    <location>
        <position position="95"/>
    </location>
</feature>
<dbReference type="InterPro" id="IPR036291">
    <property type="entry name" value="NAD(P)-bd_dom_sf"/>
</dbReference>
<dbReference type="RefSeq" id="WP_136954110.1">
    <property type="nucleotide sequence ID" value="NZ_CP039712.1"/>
</dbReference>
<keyword evidence="10" id="KW-0479">Metal-binding</keyword>
<keyword evidence="12" id="KW-1185">Reference proteome</keyword>
<dbReference type="SUPFAM" id="SSF51735">
    <property type="entry name" value="NAD(P)-binding Rossmann-fold domains"/>
    <property type="match status" value="1"/>
</dbReference>
<feature type="binding site" evidence="10">
    <location>
        <position position="323"/>
    </location>
    <ligand>
        <name>Mg(2+)</name>
        <dbReference type="ChEBI" id="CHEBI:18420"/>
    </ligand>
</feature>
<keyword evidence="9" id="KW-0547">Nucleotide-binding</keyword>
<evidence type="ECO:0000256" key="9">
    <source>
        <dbReference type="PIRSR" id="PIRSR000183-3"/>
    </source>
</evidence>
<feature type="binding site" evidence="9">
    <location>
        <position position="197"/>
    </location>
    <ligand>
        <name>NAD(+)</name>
        <dbReference type="ChEBI" id="CHEBI:57540"/>
    </ligand>
</feature>
<feature type="binding site" evidence="9">
    <location>
        <begin position="238"/>
        <end position="239"/>
    </location>
    <ligand>
        <name>NAD(+)</name>
        <dbReference type="ChEBI" id="CHEBI:57540"/>
    </ligand>
</feature>
<dbReference type="Pfam" id="PF05222">
    <property type="entry name" value="AlaDh_PNT_N"/>
    <property type="match status" value="1"/>
</dbReference>
<dbReference type="AlphaFoldDB" id="A0A4D7CTI0"/>
<dbReference type="KEGG" id="vao:FA707_10320"/>
<evidence type="ECO:0000256" key="3">
    <source>
        <dbReference type="ARBA" id="ARBA00012897"/>
    </source>
</evidence>
<dbReference type="Gene3D" id="3.40.50.720">
    <property type="entry name" value="NAD(P)-binding Rossmann-like Domain"/>
    <property type="match status" value="2"/>
</dbReference>
<accession>A0A4D7CTI0</accession>
<keyword evidence="4 6" id="KW-0560">Oxidoreductase</keyword>
<dbReference type="GO" id="GO:0000166">
    <property type="term" value="F:nucleotide binding"/>
    <property type="evidence" value="ECO:0007669"/>
    <property type="project" value="UniProtKB-KW"/>
</dbReference>
<evidence type="ECO:0000256" key="1">
    <source>
        <dbReference type="ARBA" id="ARBA00005206"/>
    </source>
</evidence>
<feature type="binding site" evidence="8">
    <location>
        <position position="74"/>
    </location>
    <ligand>
        <name>substrate</name>
    </ligand>
</feature>
<comment type="cofactor">
    <cofactor evidence="10">
        <name>Mg(2+)</name>
        <dbReference type="ChEBI" id="CHEBI:18420"/>
    </cofactor>
    <text evidence="10">Binds 1 Mg(2+) ion per subunit.</text>
</comment>
<dbReference type="EMBL" id="CP039712">
    <property type="protein sequence ID" value="QCI87288.1"/>
    <property type="molecule type" value="Genomic_DNA"/>
</dbReference>
<dbReference type="Proteomes" id="UP000298615">
    <property type="component" value="Chromosome"/>
</dbReference>
<feature type="binding site" evidence="9">
    <location>
        <position position="202"/>
    </location>
    <ligand>
        <name>NAD(+)</name>
        <dbReference type="ChEBI" id="CHEBI:57540"/>
    </ligand>
</feature>
<dbReference type="GO" id="GO:0046872">
    <property type="term" value="F:metal ion binding"/>
    <property type="evidence" value="ECO:0007669"/>
    <property type="project" value="UniProtKB-KW"/>
</dbReference>
<dbReference type="CDD" id="cd05305">
    <property type="entry name" value="L-AlaDH"/>
    <property type="match status" value="1"/>
</dbReference>
<gene>
    <name evidence="11" type="primary">ald</name>
    <name evidence="11" type="ORF">FA707_10320</name>
</gene>
<evidence type="ECO:0000256" key="10">
    <source>
        <dbReference type="PIRSR" id="PIRSR000183-4"/>
    </source>
</evidence>
<dbReference type="InterPro" id="IPR007886">
    <property type="entry name" value="AlaDH/PNT_N"/>
</dbReference>
<dbReference type="NCBIfam" id="TIGR00518">
    <property type="entry name" value="alaDH"/>
    <property type="match status" value="1"/>
</dbReference>